<comment type="similarity">
    <text evidence="1">Belongs to the GST superfamily.</text>
</comment>
<dbReference type="Pfam" id="PF02798">
    <property type="entry name" value="GST_N"/>
    <property type="match status" value="1"/>
</dbReference>
<keyword evidence="1" id="KW-0963">Cytoplasm</keyword>
<comment type="function">
    <text evidence="1">Is involved in the conjugation of reduced glutathione to a wide number of exogenous and endogenous hydrophobic electrophiles.</text>
</comment>
<dbReference type="Gene3D" id="3.40.30.10">
    <property type="entry name" value="Glutaredoxin"/>
    <property type="match status" value="1"/>
</dbReference>
<keyword evidence="4" id="KW-1185">Reference proteome</keyword>
<dbReference type="PANTHER" id="PTHR11260">
    <property type="entry name" value="GLUTATHIONE S-TRANSFERASE, GST, SUPERFAMILY, GST DOMAIN CONTAINING"/>
    <property type="match status" value="1"/>
</dbReference>
<name>A0ABD2Y670_9GENT</name>
<dbReference type="Proteomes" id="UP001630127">
    <property type="component" value="Unassembled WGS sequence"/>
</dbReference>
<accession>A0ABD2Y670</accession>
<proteinExistence type="inferred from homology"/>
<dbReference type="AlphaFoldDB" id="A0ABD2Y670"/>
<dbReference type="InterPro" id="IPR004045">
    <property type="entry name" value="Glutathione_S-Trfase_N"/>
</dbReference>
<dbReference type="EC" id="2.5.1.18" evidence="1"/>
<gene>
    <name evidence="3" type="ORF">ACH5RR_035759</name>
</gene>
<evidence type="ECO:0000256" key="1">
    <source>
        <dbReference type="RuleBase" id="RU369102"/>
    </source>
</evidence>
<reference evidence="3 4" key="1">
    <citation type="submission" date="2024-11" db="EMBL/GenBank/DDBJ databases">
        <title>A near-complete genome assembly of Cinchona calisaya.</title>
        <authorList>
            <person name="Lian D.C."/>
            <person name="Zhao X.W."/>
            <person name="Wei L."/>
        </authorList>
    </citation>
    <scope>NUCLEOTIDE SEQUENCE [LARGE SCALE GENOMIC DNA]</scope>
    <source>
        <tissue evidence="3">Nenye</tissue>
    </source>
</reference>
<evidence type="ECO:0000313" key="4">
    <source>
        <dbReference type="Proteomes" id="UP001630127"/>
    </source>
</evidence>
<dbReference type="EMBL" id="JBJUIK010000015">
    <property type="protein sequence ID" value="KAL3501310.1"/>
    <property type="molecule type" value="Genomic_DNA"/>
</dbReference>
<feature type="domain" description="GST N-terminal" evidence="2">
    <location>
        <begin position="1"/>
        <end position="69"/>
    </location>
</feature>
<dbReference type="PROSITE" id="PS50404">
    <property type="entry name" value="GST_NTER"/>
    <property type="match status" value="1"/>
</dbReference>
<organism evidence="3 4">
    <name type="scientific">Cinchona calisaya</name>
    <dbReference type="NCBI Taxonomy" id="153742"/>
    <lineage>
        <taxon>Eukaryota</taxon>
        <taxon>Viridiplantae</taxon>
        <taxon>Streptophyta</taxon>
        <taxon>Embryophyta</taxon>
        <taxon>Tracheophyta</taxon>
        <taxon>Spermatophyta</taxon>
        <taxon>Magnoliopsida</taxon>
        <taxon>eudicotyledons</taxon>
        <taxon>Gunneridae</taxon>
        <taxon>Pentapetalae</taxon>
        <taxon>asterids</taxon>
        <taxon>lamiids</taxon>
        <taxon>Gentianales</taxon>
        <taxon>Rubiaceae</taxon>
        <taxon>Cinchonoideae</taxon>
        <taxon>Cinchoneae</taxon>
        <taxon>Cinchona</taxon>
    </lineage>
</organism>
<evidence type="ECO:0000313" key="3">
    <source>
        <dbReference type="EMBL" id="KAL3501310.1"/>
    </source>
</evidence>
<sequence>MTKWVQMALKLKSIEYEFIEVDVFNKSEVLLKSNPAYKRIPVLIHGDNNCICESLLIVEYINEFWPNNGPSLLPSDSFDRAMPRFWGAYVDNEAFFGGDSIGYLDIALGSQLVWLRVIEILRKVKLLNENQDA</sequence>
<dbReference type="GO" id="GO:0005829">
    <property type="term" value="C:cytosol"/>
    <property type="evidence" value="ECO:0007669"/>
    <property type="project" value="UniProtKB-SubCell"/>
</dbReference>
<dbReference type="GO" id="GO:0004364">
    <property type="term" value="F:glutathione transferase activity"/>
    <property type="evidence" value="ECO:0007669"/>
    <property type="project" value="UniProtKB-UniRule"/>
</dbReference>
<comment type="catalytic activity">
    <reaction evidence="1">
        <text>RX + glutathione = an S-substituted glutathione + a halide anion + H(+)</text>
        <dbReference type="Rhea" id="RHEA:16437"/>
        <dbReference type="ChEBI" id="CHEBI:15378"/>
        <dbReference type="ChEBI" id="CHEBI:16042"/>
        <dbReference type="ChEBI" id="CHEBI:17792"/>
        <dbReference type="ChEBI" id="CHEBI:57925"/>
        <dbReference type="ChEBI" id="CHEBI:90779"/>
        <dbReference type="EC" id="2.5.1.18"/>
    </reaction>
</comment>
<comment type="caution">
    <text evidence="3">The sequence shown here is derived from an EMBL/GenBank/DDBJ whole genome shotgun (WGS) entry which is preliminary data.</text>
</comment>
<dbReference type="PANTHER" id="PTHR11260:SF773">
    <property type="entry name" value="GLUTATHIONE S-TRANSFERASE U26"/>
    <property type="match status" value="1"/>
</dbReference>
<dbReference type="InterPro" id="IPR036249">
    <property type="entry name" value="Thioredoxin-like_sf"/>
</dbReference>
<comment type="subcellular location">
    <subcellularLocation>
        <location evidence="1">Cytoplasm</location>
        <location evidence="1">Cytosol</location>
    </subcellularLocation>
</comment>
<evidence type="ECO:0000259" key="2">
    <source>
        <dbReference type="PROSITE" id="PS50404"/>
    </source>
</evidence>
<dbReference type="Gene3D" id="1.20.1050.10">
    <property type="match status" value="2"/>
</dbReference>
<dbReference type="InterPro" id="IPR045073">
    <property type="entry name" value="Omega/Tau-like"/>
</dbReference>
<protein>
    <recommendedName>
        <fullName evidence="1">Glutathione S-transferase</fullName>
        <ecNumber evidence="1">2.5.1.18</ecNumber>
    </recommendedName>
</protein>
<keyword evidence="1" id="KW-0808">Transferase</keyword>
<dbReference type="SUPFAM" id="SSF52833">
    <property type="entry name" value="Thioredoxin-like"/>
    <property type="match status" value="1"/>
</dbReference>